<dbReference type="Gene3D" id="3.20.20.80">
    <property type="entry name" value="Glycosidases"/>
    <property type="match status" value="1"/>
</dbReference>
<evidence type="ECO:0000313" key="4">
    <source>
        <dbReference type="Proteomes" id="UP001642501"/>
    </source>
</evidence>
<feature type="chain" id="PRO_5046648148" evidence="1">
    <location>
        <begin position="18"/>
        <end position="294"/>
    </location>
</feature>
<organism evidence="3 4">
    <name type="scientific">Sporothrix epigloea</name>
    <dbReference type="NCBI Taxonomy" id="1892477"/>
    <lineage>
        <taxon>Eukaryota</taxon>
        <taxon>Fungi</taxon>
        <taxon>Dikarya</taxon>
        <taxon>Ascomycota</taxon>
        <taxon>Pezizomycotina</taxon>
        <taxon>Sordariomycetes</taxon>
        <taxon>Sordariomycetidae</taxon>
        <taxon>Ophiostomatales</taxon>
        <taxon>Ophiostomataceae</taxon>
        <taxon>Sporothrix</taxon>
    </lineage>
</organism>
<keyword evidence="1" id="KW-0732">Signal</keyword>
<name>A0ABP0DVS6_9PEZI</name>
<dbReference type="InterPro" id="IPR050542">
    <property type="entry name" value="Glycosyl_Hydrlase18_Chitinase"/>
</dbReference>
<gene>
    <name evidence="3" type="primary">CHT2_3</name>
    <name evidence="3" type="ORF">SEPCBS57363_005077</name>
</gene>
<dbReference type="GO" id="GO:0008843">
    <property type="term" value="F:endochitinase activity"/>
    <property type="evidence" value="ECO:0007669"/>
    <property type="project" value="UniProtKB-EC"/>
</dbReference>
<proteinExistence type="predicted"/>
<evidence type="ECO:0000313" key="3">
    <source>
        <dbReference type="EMBL" id="CAK7272329.1"/>
    </source>
</evidence>
<dbReference type="InterPro" id="IPR017853">
    <property type="entry name" value="GH"/>
</dbReference>
<dbReference type="Proteomes" id="UP001642501">
    <property type="component" value="Unassembled WGS sequence"/>
</dbReference>
<keyword evidence="4" id="KW-1185">Reference proteome</keyword>
<accession>A0ABP0DVS6</accession>
<evidence type="ECO:0000256" key="1">
    <source>
        <dbReference type="SAM" id="SignalP"/>
    </source>
</evidence>
<dbReference type="InterPro" id="IPR001223">
    <property type="entry name" value="Glyco_hydro18_cat"/>
</dbReference>
<feature type="domain" description="GH18" evidence="2">
    <location>
        <begin position="17"/>
        <end position="294"/>
    </location>
</feature>
<feature type="signal peptide" evidence="1">
    <location>
        <begin position="1"/>
        <end position="17"/>
    </location>
</feature>
<dbReference type="PANTHER" id="PTHR45708">
    <property type="entry name" value="ENDOCHITINASE"/>
    <property type="match status" value="1"/>
</dbReference>
<dbReference type="SUPFAM" id="SSF51445">
    <property type="entry name" value="(Trans)glycosidases"/>
    <property type="match status" value="1"/>
</dbReference>
<evidence type="ECO:0000259" key="2">
    <source>
        <dbReference type="PROSITE" id="PS51910"/>
    </source>
</evidence>
<feature type="non-terminal residue" evidence="3">
    <location>
        <position position="1"/>
    </location>
</feature>
<dbReference type="Pfam" id="PF00704">
    <property type="entry name" value="Glyco_hydro_18"/>
    <property type="match status" value="1"/>
</dbReference>
<reference evidence="3 4" key="1">
    <citation type="submission" date="2024-01" db="EMBL/GenBank/DDBJ databases">
        <authorList>
            <person name="Allen C."/>
            <person name="Tagirdzhanova G."/>
        </authorList>
    </citation>
    <scope>NUCLEOTIDE SEQUENCE [LARGE SCALE GENOMIC DNA]</scope>
    <source>
        <strain evidence="3 4">CBS 573.63</strain>
    </source>
</reference>
<comment type="caution">
    <text evidence="3">The sequence shown here is derived from an EMBL/GenBank/DDBJ whole genome shotgun (WGS) entry which is preliminary data.</text>
</comment>
<keyword evidence="3" id="KW-0326">Glycosidase</keyword>
<dbReference type="EC" id="3.2.1.14" evidence="3"/>
<keyword evidence="3" id="KW-0378">Hydrolase</keyword>
<dbReference type="PROSITE" id="PS51910">
    <property type="entry name" value="GH18_2"/>
    <property type="match status" value="1"/>
</dbReference>
<sequence>NIFLAAASAALVAAKSAQVNVYYGQRGNDDLGAVCSTGVDYVTLAFVDVSPENGGSSRYPGDNFADHCYAGYYPGSSLLYDCPPITNSWQICKEKGVKLLLSVGGVFSSGSNYTVSTDANAIEFANFLWYAFGPYDPNHSEVRPFDNGDSHFFVDGFDLDIEEKFANQGPWNTFVAQLRTNFAGGDFLITAAPQCPYQDSNFEMTDILAGSKFDLIWIQFYNNPVCDGINGGFNFDRWVTYLDSTPNVKTPLFIGLPASVNASGSGYLEPKAFEQLIVNNRNKDRFGAGKDQLH</sequence>
<dbReference type="PANTHER" id="PTHR45708:SF47">
    <property type="entry name" value="ENDOCHITINASE A"/>
    <property type="match status" value="1"/>
</dbReference>
<protein>
    <submittedName>
        <fullName evidence="3">Chitinase 2</fullName>
        <ecNumber evidence="3">3.2.1.14</ecNumber>
    </submittedName>
</protein>
<dbReference type="EMBL" id="CAWUOM010000104">
    <property type="protein sequence ID" value="CAK7272329.1"/>
    <property type="molecule type" value="Genomic_DNA"/>
</dbReference>